<dbReference type="InterPro" id="IPR040185">
    <property type="entry name" value="Far11/STRP"/>
</dbReference>
<feature type="compositionally biased region" description="Basic and acidic residues" evidence="3">
    <location>
        <begin position="95"/>
        <end position="107"/>
    </location>
</feature>
<dbReference type="NCBIfam" id="TIGR00750">
    <property type="entry name" value="lao"/>
    <property type="match status" value="1"/>
</dbReference>
<reference evidence="7" key="1">
    <citation type="submission" date="2016-11" db="UniProtKB">
        <authorList>
            <consortium name="WormBaseParasite"/>
        </authorList>
    </citation>
    <scope>IDENTIFICATION</scope>
</reference>
<dbReference type="GO" id="GO:0007010">
    <property type="term" value="P:cytoskeleton organization"/>
    <property type="evidence" value="ECO:0007669"/>
    <property type="project" value="TreeGrafter"/>
</dbReference>
<evidence type="ECO:0000313" key="7">
    <source>
        <dbReference type="WBParaSite" id="Hba_21139"/>
    </source>
</evidence>
<evidence type="ECO:0000259" key="5">
    <source>
        <dbReference type="SMART" id="SM01293"/>
    </source>
</evidence>
<dbReference type="PANTHER" id="PTHR13239:SF4">
    <property type="entry name" value="AT25231P"/>
    <property type="match status" value="1"/>
</dbReference>
<dbReference type="GO" id="GO:0003924">
    <property type="term" value="F:GTPase activity"/>
    <property type="evidence" value="ECO:0007669"/>
    <property type="project" value="InterPro"/>
</dbReference>
<accession>A0A1I7XTR8</accession>
<dbReference type="Gene3D" id="1.20.5.170">
    <property type="match status" value="1"/>
</dbReference>
<keyword evidence="6" id="KW-1185">Reference proteome</keyword>
<dbReference type="Pfam" id="PF11882">
    <property type="entry name" value="DUF3402"/>
    <property type="match status" value="2"/>
</dbReference>
<evidence type="ECO:0000256" key="2">
    <source>
        <dbReference type="ARBA" id="ARBA00009625"/>
    </source>
</evidence>
<dbReference type="AlphaFoldDB" id="A0A1I7XTR8"/>
<dbReference type="InterPro" id="IPR012486">
    <property type="entry name" value="Far11/STRP_N"/>
</dbReference>
<feature type="compositionally biased region" description="Basic and acidic residues" evidence="3">
    <location>
        <begin position="315"/>
        <end position="327"/>
    </location>
</feature>
<sequence>MESAEPDIRLASARIVLYILQGAFLDFSEEEEMEAGVPTITPMDKGTGGHETECIINAFYNAHLAYSAGAYQALCGLLLTEISEPFDSGMGAATDGRDSKASSRDSKSASNGDLMDNERRNRRSATMADNETMRVVLSALYHMVELIRNQDLCEKFAGEDSKLLSRREAFLAELEDPLDHAGQPLLLVLFEMMPPFYMGTSPHYPMKKVLLLIWKILLAILGGWKHLDALKIAKRAAAGLSIMENTLKVASSLPATIINDGESGVRMAAKRSMPLGRVMARQFAYAGSDEVKDEEEIDGETSWSGGLVHNISHGDATDRVPFRRGPECRQASGDRTPRAGSPLPSEPPKRSLPWKSKINKQEVEIFIQQERQKFFSYQLTGDSDTLFALPLPIHNSVSVLRKHIYISMGEIQASKDEDFNRYLFSMKENVEMNGTELLYRLLLPNLCQYIVALLKLLLAAAPSNKAKNDALNILVDVLTPETDGSDVLSNSISLDHSTSSPLEDSVRLAIDINRHKEIMVKATSSILILLIKHFKLNHIYQFEYLCQHIVNEWPILNPDNVECGEIGRHVVYYMWRNVFSSINLIRVLNKLVKGKQSRVMMLMVFKSAPILKRSLKIRLVLYCFYFVKYLKYLLNFSEVNDAPMPGDDYLNRVDLREFEPVDNCLHSLLGKQPELGDRFTSKAAGRMSAVNRVYKAKPLQSILEDYSKFHWDDTITPDDSTVKRLREQILAGSRAALACSITLVESKNPKKRAQGNMLLKAILEEERKRYMERGREAMIFRIGISGSPGVGKSSFIEAMGKELTENRGMKVAVLTIDPSSAMTGGSVLGDLTRMQDLSKNPKAFIRQSPTSGSLGGVTRGIHEAIILCEGAGYDVVIIETVGVGQSEISVADMCDMFCLLLSPAHGDELQGVKRGIMELSDLLVVTKDDGDLKAKAKLTQAEYISALKYMRPRLEEWSPKVLRASILDSESVAAVCDTMFTFWDTIAESGHLERRRNEQMTQWMWNHVKDEIMAAFQRHPKIAQMVPQLEDDIRSGVTTPGLAAESMIRTFFGV</sequence>
<dbReference type="GO" id="GO:0005525">
    <property type="term" value="F:GTP binding"/>
    <property type="evidence" value="ECO:0007669"/>
    <property type="project" value="InterPro"/>
</dbReference>
<dbReference type="PANTHER" id="PTHR13239">
    <property type="entry name" value="PROTEIN REQUIRED FOR HYPHAL ANASTOMOSIS HAM-2"/>
    <property type="match status" value="1"/>
</dbReference>
<dbReference type="WBParaSite" id="Hba_21139">
    <property type="protein sequence ID" value="Hba_21139"/>
    <property type="gene ID" value="Hba_21139"/>
</dbReference>
<dbReference type="GO" id="GO:0005829">
    <property type="term" value="C:cytosol"/>
    <property type="evidence" value="ECO:0007669"/>
    <property type="project" value="TreeGrafter"/>
</dbReference>
<dbReference type="NCBIfam" id="NF006958">
    <property type="entry name" value="PRK09435.1"/>
    <property type="match status" value="1"/>
</dbReference>
<dbReference type="InterPro" id="IPR021819">
    <property type="entry name" value="Far11/STRP_C"/>
</dbReference>
<evidence type="ECO:0000256" key="1">
    <source>
        <dbReference type="ARBA" id="ARBA00007062"/>
    </source>
</evidence>
<dbReference type="Gene3D" id="1.10.287.130">
    <property type="match status" value="1"/>
</dbReference>
<dbReference type="InterPro" id="IPR027417">
    <property type="entry name" value="P-loop_NTPase"/>
</dbReference>
<dbReference type="SMART" id="SM01293">
    <property type="entry name" value="DUF3402"/>
    <property type="match status" value="1"/>
</dbReference>
<feature type="domain" description="Far11/STRP C-terminal" evidence="5">
    <location>
        <begin position="390"/>
        <end position="683"/>
    </location>
</feature>
<dbReference type="Proteomes" id="UP000095283">
    <property type="component" value="Unplaced"/>
</dbReference>
<feature type="region of interest" description="Disordered" evidence="3">
    <location>
        <begin position="90"/>
        <end position="127"/>
    </location>
</feature>
<protein>
    <submittedName>
        <fullName evidence="7">LAO/AO transport system ATPase</fullName>
    </submittedName>
</protein>
<dbReference type="Pfam" id="PF03308">
    <property type="entry name" value="MeaB"/>
    <property type="match status" value="1"/>
</dbReference>
<dbReference type="InterPro" id="IPR005129">
    <property type="entry name" value="GTPase_ArgK"/>
</dbReference>
<comment type="similarity">
    <text evidence="2">Belongs to the SIMIBI class G3E GTPase family. ArgK/MeaB subfamily.</text>
</comment>
<dbReference type="CDD" id="cd03114">
    <property type="entry name" value="MMAA-like"/>
    <property type="match status" value="1"/>
</dbReference>
<evidence type="ECO:0000256" key="3">
    <source>
        <dbReference type="SAM" id="MobiDB-lite"/>
    </source>
</evidence>
<dbReference type="SUPFAM" id="SSF52540">
    <property type="entry name" value="P-loop containing nucleoside triphosphate hydrolases"/>
    <property type="match status" value="1"/>
</dbReference>
<evidence type="ECO:0000313" key="6">
    <source>
        <dbReference type="Proteomes" id="UP000095283"/>
    </source>
</evidence>
<name>A0A1I7XTR8_HETBA</name>
<comment type="similarity">
    <text evidence="1">Belongs to the STRIP family.</text>
</comment>
<feature type="domain" description="Far11/STRP N-terminal" evidence="4">
    <location>
        <begin position="1"/>
        <end position="296"/>
    </location>
</feature>
<evidence type="ECO:0000259" key="4">
    <source>
        <dbReference type="SMART" id="SM01292"/>
    </source>
</evidence>
<organism evidence="6 7">
    <name type="scientific">Heterorhabditis bacteriophora</name>
    <name type="common">Entomopathogenic nematode worm</name>
    <dbReference type="NCBI Taxonomy" id="37862"/>
    <lineage>
        <taxon>Eukaryota</taxon>
        <taxon>Metazoa</taxon>
        <taxon>Ecdysozoa</taxon>
        <taxon>Nematoda</taxon>
        <taxon>Chromadorea</taxon>
        <taxon>Rhabditida</taxon>
        <taxon>Rhabditina</taxon>
        <taxon>Rhabditomorpha</taxon>
        <taxon>Strongyloidea</taxon>
        <taxon>Heterorhabditidae</taxon>
        <taxon>Heterorhabditis</taxon>
    </lineage>
</organism>
<proteinExistence type="inferred from homology"/>
<dbReference type="SMART" id="SM01292">
    <property type="entry name" value="N1221"/>
    <property type="match status" value="1"/>
</dbReference>
<dbReference type="Gene3D" id="3.40.50.300">
    <property type="entry name" value="P-loop containing nucleotide triphosphate hydrolases"/>
    <property type="match status" value="1"/>
</dbReference>
<feature type="region of interest" description="Disordered" evidence="3">
    <location>
        <begin position="294"/>
        <end position="353"/>
    </location>
</feature>
<dbReference type="Pfam" id="PF07923">
    <property type="entry name" value="N1221"/>
    <property type="match status" value="1"/>
</dbReference>